<evidence type="ECO:0000256" key="2">
    <source>
        <dbReference type="ARBA" id="ARBA00022679"/>
    </source>
</evidence>
<feature type="transmembrane region" description="Helical" evidence="7">
    <location>
        <begin position="6"/>
        <end position="23"/>
    </location>
</feature>
<dbReference type="InterPro" id="IPR001594">
    <property type="entry name" value="Palmitoyltrfase_DHHC"/>
</dbReference>
<keyword evidence="3 7" id="KW-0812">Transmembrane</keyword>
<name>A0A8B7YHB5_ACAPL</name>
<evidence type="ECO:0000256" key="7">
    <source>
        <dbReference type="RuleBase" id="RU079119"/>
    </source>
</evidence>
<evidence type="ECO:0000259" key="8">
    <source>
        <dbReference type="Pfam" id="PF01529"/>
    </source>
</evidence>
<dbReference type="Proteomes" id="UP000694845">
    <property type="component" value="Unplaced"/>
</dbReference>
<keyword evidence="6 7" id="KW-0012">Acyltransferase</keyword>
<feature type="domain" description="Palmitoyltransferase DHHC" evidence="8">
    <location>
        <begin position="114"/>
        <end position="240"/>
    </location>
</feature>
<dbReference type="GO" id="GO:0016020">
    <property type="term" value="C:membrane"/>
    <property type="evidence" value="ECO:0007669"/>
    <property type="project" value="UniProtKB-SubCell"/>
</dbReference>
<dbReference type="AlphaFoldDB" id="A0A8B7YHB5"/>
<reference evidence="10" key="1">
    <citation type="submission" date="2025-08" db="UniProtKB">
        <authorList>
            <consortium name="RefSeq"/>
        </authorList>
    </citation>
    <scope>IDENTIFICATION</scope>
</reference>
<evidence type="ECO:0000256" key="6">
    <source>
        <dbReference type="ARBA" id="ARBA00023315"/>
    </source>
</evidence>
<dbReference type="GO" id="GO:0006612">
    <property type="term" value="P:protein targeting to membrane"/>
    <property type="evidence" value="ECO:0007669"/>
    <property type="project" value="TreeGrafter"/>
</dbReference>
<sequence>MADFLTLVAAYMVFFTLASYIILCGDSEFHRHGVVGKLRRGLVQIIAFLFYRCFPRRLQDLIGDVITYIFYKRPGIEPGTTEWKVSTEPLCQPDSQMSSLLLRVYICLACPPAYCDHCVYRFDHHCSWVNNCIGGRNARYFLLLLASITLLTMYMSYVIGRVLQGIAARSGIWQAGYIGKDGQYHQVNSRIVFQHLFMQLPAPVFLLTSLLLLGVLVYLFLSYHLFLLLSNQTTNERYKWSRVEVGVAKSKGFRPSKRKNEGGCGHRGEALSHQRDCLVPGRAFDRGFVQNISEVIFPPL</sequence>
<evidence type="ECO:0000256" key="1">
    <source>
        <dbReference type="ARBA" id="ARBA00004141"/>
    </source>
</evidence>
<comment type="domain">
    <text evidence="7">The DHHC domain is required for palmitoyltransferase activity.</text>
</comment>
<dbReference type="GO" id="GO:0019706">
    <property type="term" value="F:protein-cysteine S-palmitoyltransferase activity"/>
    <property type="evidence" value="ECO:0007669"/>
    <property type="project" value="UniProtKB-EC"/>
</dbReference>
<dbReference type="KEGG" id="aplc:110980346"/>
<evidence type="ECO:0000256" key="5">
    <source>
        <dbReference type="ARBA" id="ARBA00023136"/>
    </source>
</evidence>
<dbReference type="Pfam" id="PF01529">
    <property type="entry name" value="DHHC"/>
    <property type="match status" value="1"/>
</dbReference>
<organism evidence="9 10">
    <name type="scientific">Acanthaster planci</name>
    <name type="common">Crown-of-thorns starfish</name>
    <dbReference type="NCBI Taxonomy" id="133434"/>
    <lineage>
        <taxon>Eukaryota</taxon>
        <taxon>Metazoa</taxon>
        <taxon>Echinodermata</taxon>
        <taxon>Eleutherozoa</taxon>
        <taxon>Asterozoa</taxon>
        <taxon>Asteroidea</taxon>
        <taxon>Valvatacea</taxon>
        <taxon>Valvatida</taxon>
        <taxon>Acanthasteridae</taxon>
        <taxon>Acanthaster</taxon>
    </lineage>
</organism>
<evidence type="ECO:0000256" key="3">
    <source>
        <dbReference type="ARBA" id="ARBA00022692"/>
    </source>
</evidence>
<dbReference type="PANTHER" id="PTHR22883:SF488">
    <property type="entry name" value="PALMITOYLTRANSFERASE"/>
    <property type="match status" value="1"/>
</dbReference>
<dbReference type="GO" id="GO:0005783">
    <property type="term" value="C:endoplasmic reticulum"/>
    <property type="evidence" value="ECO:0007669"/>
    <property type="project" value="TreeGrafter"/>
</dbReference>
<proteinExistence type="inferred from homology"/>
<dbReference type="PANTHER" id="PTHR22883">
    <property type="entry name" value="ZINC FINGER DHHC DOMAIN CONTAINING PROTEIN"/>
    <property type="match status" value="1"/>
</dbReference>
<comment type="subcellular location">
    <subcellularLocation>
        <location evidence="1">Membrane</location>
        <topology evidence="1">Multi-pass membrane protein</topology>
    </subcellularLocation>
</comment>
<accession>A0A8B7YHB5</accession>
<dbReference type="GO" id="GO:0005794">
    <property type="term" value="C:Golgi apparatus"/>
    <property type="evidence" value="ECO:0007669"/>
    <property type="project" value="TreeGrafter"/>
</dbReference>
<evidence type="ECO:0000313" key="10">
    <source>
        <dbReference type="RefSeq" id="XP_022092639.1"/>
    </source>
</evidence>
<feature type="transmembrane region" description="Helical" evidence="7">
    <location>
        <begin position="204"/>
        <end position="229"/>
    </location>
</feature>
<protein>
    <recommendedName>
        <fullName evidence="7">Palmitoyltransferase</fullName>
        <ecNumber evidence="7">2.3.1.225</ecNumber>
    </recommendedName>
</protein>
<keyword evidence="5 7" id="KW-0472">Membrane</keyword>
<gene>
    <name evidence="10" type="primary">LOC110980346</name>
</gene>
<keyword evidence="9" id="KW-1185">Reference proteome</keyword>
<comment type="similarity">
    <text evidence="7">Belongs to the DHHC palmitoyltransferase family.</text>
</comment>
<keyword evidence="2 7" id="KW-0808">Transferase</keyword>
<dbReference type="RefSeq" id="XP_022092639.1">
    <property type="nucleotide sequence ID" value="XM_022236947.1"/>
</dbReference>
<dbReference type="InterPro" id="IPR039859">
    <property type="entry name" value="PFA4/ZDH16/20/ERF2-like"/>
</dbReference>
<comment type="catalytic activity">
    <reaction evidence="7">
        <text>L-cysteinyl-[protein] + hexadecanoyl-CoA = S-hexadecanoyl-L-cysteinyl-[protein] + CoA</text>
        <dbReference type="Rhea" id="RHEA:36683"/>
        <dbReference type="Rhea" id="RHEA-COMP:10131"/>
        <dbReference type="Rhea" id="RHEA-COMP:11032"/>
        <dbReference type="ChEBI" id="CHEBI:29950"/>
        <dbReference type="ChEBI" id="CHEBI:57287"/>
        <dbReference type="ChEBI" id="CHEBI:57379"/>
        <dbReference type="ChEBI" id="CHEBI:74151"/>
        <dbReference type="EC" id="2.3.1.225"/>
    </reaction>
</comment>
<dbReference type="GeneID" id="110980346"/>
<evidence type="ECO:0000256" key="4">
    <source>
        <dbReference type="ARBA" id="ARBA00022989"/>
    </source>
</evidence>
<dbReference type="PROSITE" id="PS50216">
    <property type="entry name" value="DHHC"/>
    <property type="match status" value="1"/>
</dbReference>
<dbReference type="EC" id="2.3.1.225" evidence="7"/>
<dbReference type="OrthoDB" id="331948at2759"/>
<keyword evidence="4 7" id="KW-1133">Transmembrane helix</keyword>
<feature type="transmembrane region" description="Helical" evidence="7">
    <location>
        <begin position="140"/>
        <end position="159"/>
    </location>
</feature>
<evidence type="ECO:0000313" key="9">
    <source>
        <dbReference type="Proteomes" id="UP000694845"/>
    </source>
</evidence>